<dbReference type="GO" id="GO:0019005">
    <property type="term" value="C:SCF ubiquitin ligase complex"/>
    <property type="evidence" value="ECO:0007669"/>
    <property type="project" value="TreeGrafter"/>
</dbReference>
<dbReference type="Gene3D" id="3.80.10.10">
    <property type="entry name" value="Ribonuclease Inhibitor"/>
    <property type="match status" value="3"/>
</dbReference>
<gene>
    <name evidence="1" type="primary">Dyak\GE28919</name>
    <name evidence="1" type="synonym">GE28919</name>
    <name evidence="1" type="ORF">Dyak_GE28919</name>
</gene>
<sequence length="1209" mass="139039">MGQKTILDLNQYGFYELLKQIKKNCEKTNPYETLEEIKYRDFINFIGSCKQFEVLFYKWDKVLYRRLFIPNLTFASHVYIHFDELYTRLKSLTPKVKETYYKSVYLAIKENVNLKTVELKYHAENYHSEHMEVFSFLMNELRKKKSIEVLKLHIPVYTIDDLSGFGSLIELILHVRVDVEDLCRCCSNNRNLRKLTVLNDHMMGRRLADIAPHCSQVRRFTFLMKPECDALEYAPLAKMSMLEQLKICGVHEPGTLKPLFQALANRQSEAFRKLSIDNALLNFEDTTALSQIKLLRDLRCGFVDPQSFEPISKLFYLEYLEVLSEHDFRTISQQMCRILEDDQWKKKILFKDCYIDYNSKGHLGLVLNNVHASDYGGLLTVPHLKSLEINGVYKPGSLVELFKMLDLVKLPSLTINTLKPFTSDYEILVEKGWKLRSQIVPTINAEETLALSTCRELKNLVCGFSDTTNIHLLQNLIELKELVVTTKPSNGSLRALFSALASEDVSCLQSFRLSSGTIDSLEAEELSRIKSLKKVECGFVDPRDIEKFSDLASESLEELIITSSQNFHETSHGILKVLQSSEKKICFSTKDILINADRRVKFIGLQMSIFESYTDDTLLVPIASVKWVEHLRITLKRGSLSYFFNSLSLTNNHLKKIEVFGGSLGLHETQELVNLRSLKELHGTFTNSRSFEHLRHLVYIGIGGKRFPENMVDIFDSIEEELTISVMKREISYNNKTGRLTLCDVLSLDFSIVSTNIASLACLKDLKSVRIVGNYYGRSLQLFLANLASKQTLQEVIVESEKDEMESSVLTLSSIELEEVTAMKSLRTLKCGFDIPEDLEMLSTLPELTCLVIGLNKVDVLKSLLGKISLNNFSVPNQLPSEGIISFEIRPQQIFINELIISKNKGDTYLVGFLQFLNLASGSMLKKLIIKGSPIEQREADEISKMESLQKLYYRFSDLQDIKSLLKLSELTTLIIGCRSAPMMNTAEYEEKTLMSRVPDHILQELMPSYFKGSKAVAYHLDRQRLVIELPREVYSLKAIFDPMPEGYIHTLQELVITYRYLDIEEVKSITQIVSLRKLRCGFGRAISFSHLRSLTNLECLEIKSYPQFTEIYDHLVTSLQECRNLQSIDLHFNSRVQLISCDFVERAIQALKLARDPKVRSPLRLSCFVSLVFIEPNVFIDEEFLNLSINKLQKDEFLWIYYETKPYD</sequence>
<keyword evidence="2" id="KW-1185">Reference proteome</keyword>
<dbReference type="Proteomes" id="UP000002282">
    <property type="component" value="Chromosome 2L"/>
</dbReference>
<dbReference type="EMBL" id="CM000157">
    <property type="protein sequence ID" value="KRJ97567.1"/>
    <property type="molecule type" value="Genomic_DNA"/>
</dbReference>
<organism evidence="1 2">
    <name type="scientific">Drosophila yakuba</name>
    <name type="common">Fruit fly</name>
    <dbReference type="NCBI Taxonomy" id="7245"/>
    <lineage>
        <taxon>Eukaryota</taxon>
        <taxon>Metazoa</taxon>
        <taxon>Ecdysozoa</taxon>
        <taxon>Arthropoda</taxon>
        <taxon>Hexapoda</taxon>
        <taxon>Insecta</taxon>
        <taxon>Pterygota</taxon>
        <taxon>Neoptera</taxon>
        <taxon>Endopterygota</taxon>
        <taxon>Diptera</taxon>
        <taxon>Brachycera</taxon>
        <taxon>Muscomorpha</taxon>
        <taxon>Ephydroidea</taxon>
        <taxon>Drosophilidae</taxon>
        <taxon>Drosophila</taxon>
        <taxon>Sophophora</taxon>
    </lineage>
</organism>
<protein>
    <submittedName>
        <fullName evidence="1">Uncharacterized protein</fullName>
    </submittedName>
</protein>
<dbReference type="GO" id="GO:0031146">
    <property type="term" value="P:SCF-dependent proteasomal ubiquitin-dependent protein catabolic process"/>
    <property type="evidence" value="ECO:0007669"/>
    <property type="project" value="TreeGrafter"/>
</dbReference>
<dbReference type="OrthoDB" id="7872399at2759"/>
<dbReference type="SUPFAM" id="SSF52058">
    <property type="entry name" value="L domain-like"/>
    <property type="match status" value="1"/>
</dbReference>
<dbReference type="PANTHER" id="PTHR13318">
    <property type="entry name" value="PARTNER OF PAIRED, ISOFORM B-RELATED"/>
    <property type="match status" value="1"/>
</dbReference>
<evidence type="ECO:0000313" key="2">
    <source>
        <dbReference type="Proteomes" id="UP000002282"/>
    </source>
</evidence>
<reference evidence="1 2" key="2">
    <citation type="journal article" date="2007" name="PLoS Biol.">
        <title>Principles of genome evolution in the Drosophila melanogaster species group.</title>
        <authorList>
            <person name="Ranz J.M."/>
            <person name="Maurin D."/>
            <person name="Chan Y.S."/>
            <person name="von Grotthuss M."/>
            <person name="Hillier L.W."/>
            <person name="Roote J."/>
            <person name="Ashburner M."/>
            <person name="Bergman C.M."/>
        </authorList>
    </citation>
    <scope>NUCLEOTIDE SEQUENCE [LARGE SCALE GENOMIC DNA]</scope>
    <source>
        <strain evidence="2">Tai18E2 / Tucson 14021-0261.01</strain>
    </source>
</reference>
<evidence type="ECO:0000313" key="1">
    <source>
        <dbReference type="EMBL" id="KRJ97567.1"/>
    </source>
</evidence>
<name>A0A0R1DK05_DROYA</name>
<dbReference type="KEGG" id="dya:Dyak_GE28919"/>
<dbReference type="AlphaFoldDB" id="A0A0R1DK05"/>
<dbReference type="SUPFAM" id="SSF52047">
    <property type="entry name" value="RNI-like"/>
    <property type="match status" value="1"/>
</dbReference>
<dbReference type="InterPro" id="IPR032675">
    <property type="entry name" value="LRR_dom_sf"/>
</dbReference>
<proteinExistence type="predicted"/>
<accession>A0A0R1DK05</accession>
<reference evidence="1 2" key="1">
    <citation type="journal article" date="2007" name="Nature">
        <title>Evolution of genes and genomes on the Drosophila phylogeny.</title>
        <authorList>
            <consortium name="Drosophila 12 Genomes Consortium"/>
            <person name="Clark A.G."/>
            <person name="Eisen M.B."/>
            <person name="Smith D.R."/>
            <person name="Bergman C.M."/>
            <person name="Oliver B."/>
            <person name="Markow T.A."/>
            <person name="Kaufman T.C."/>
            <person name="Kellis M."/>
            <person name="Gelbart W."/>
            <person name="Iyer V.N."/>
            <person name="Pollard D.A."/>
            <person name="Sackton T.B."/>
            <person name="Larracuente A.M."/>
            <person name="Singh N.D."/>
            <person name="Abad J.P."/>
            <person name="Abt D.N."/>
            <person name="Adryan B."/>
            <person name="Aguade M."/>
            <person name="Akashi H."/>
            <person name="Anderson W.W."/>
            <person name="Aquadro C.F."/>
            <person name="Ardell D.H."/>
            <person name="Arguello R."/>
            <person name="Artieri C.G."/>
            <person name="Barbash D.A."/>
            <person name="Barker D."/>
            <person name="Barsanti P."/>
            <person name="Batterham P."/>
            <person name="Batzoglou S."/>
            <person name="Begun D."/>
            <person name="Bhutkar A."/>
            <person name="Blanco E."/>
            <person name="Bosak S.A."/>
            <person name="Bradley R.K."/>
            <person name="Brand A.D."/>
            <person name="Brent M.R."/>
            <person name="Brooks A.N."/>
            <person name="Brown R.H."/>
            <person name="Butlin R.K."/>
            <person name="Caggese C."/>
            <person name="Calvi B.R."/>
            <person name="Bernardo de Carvalho A."/>
            <person name="Caspi A."/>
            <person name="Castrezana S."/>
            <person name="Celniker S.E."/>
            <person name="Chang J.L."/>
            <person name="Chapple C."/>
            <person name="Chatterji S."/>
            <person name="Chinwalla A."/>
            <person name="Civetta A."/>
            <person name="Clifton S.W."/>
            <person name="Comeron J.M."/>
            <person name="Costello J.C."/>
            <person name="Coyne J.A."/>
            <person name="Daub J."/>
            <person name="David R.G."/>
            <person name="Delcher A.L."/>
            <person name="Delehaunty K."/>
            <person name="Do C.B."/>
            <person name="Ebling H."/>
            <person name="Edwards K."/>
            <person name="Eickbush T."/>
            <person name="Evans J.D."/>
            <person name="Filipski A."/>
            <person name="Findeiss S."/>
            <person name="Freyhult E."/>
            <person name="Fulton L."/>
            <person name="Fulton R."/>
            <person name="Garcia A.C."/>
            <person name="Gardiner A."/>
            <person name="Garfield D.A."/>
            <person name="Garvin B.E."/>
            <person name="Gibson G."/>
            <person name="Gilbert D."/>
            <person name="Gnerre S."/>
            <person name="Godfrey J."/>
            <person name="Good R."/>
            <person name="Gotea V."/>
            <person name="Gravely B."/>
            <person name="Greenberg A.J."/>
            <person name="Griffiths-Jones S."/>
            <person name="Gross S."/>
            <person name="Guigo R."/>
            <person name="Gustafson E.A."/>
            <person name="Haerty W."/>
            <person name="Hahn M.W."/>
            <person name="Halligan D.L."/>
            <person name="Halpern A.L."/>
            <person name="Halter G.M."/>
            <person name="Han M.V."/>
            <person name="Heger A."/>
            <person name="Hillier L."/>
            <person name="Hinrichs A.S."/>
            <person name="Holmes I."/>
            <person name="Hoskins R.A."/>
            <person name="Hubisz M.J."/>
            <person name="Hultmark D."/>
            <person name="Huntley M.A."/>
            <person name="Jaffe D.B."/>
            <person name="Jagadeeshan S."/>
            <person name="Jeck W.R."/>
            <person name="Johnson J."/>
            <person name="Jones C.D."/>
            <person name="Jordan W.C."/>
            <person name="Karpen G.H."/>
            <person name="Kataoka E."/>
            <person name="Keightley P.D."/>
            <person name="Kheradpour P."/>
            <person name="Kirkness E.F."/>
            <person name="Koerich L.B."/>
            <person name="Kristiansen K."/>
            <person name="Kudrna D."/>
            <person name="Kulathinal R.J."/>
            <person name="Kumar S."/>
            <person name="Kwok R."/>
            <person name="Lander E."/>
            <person name="Langley C.H."/>
            <person name="Lapoint R."/>
            <person name="Lazzaro B.P."/>
            <person name="Lee S.J."/>
            <person name="Levesque L."/>
            <person name="Li R."/>
            <person name="Lin C.F."/>
            <person name="Lin M.F."/>
            <person name="Lindblad-Toh K."/>
            <person name="Llopart A."/>
            <person name="Long M."/>
            <person name="Low L."/>
            <person name="Lozovsky E."/>
            <person name="Lu J."/>
            <person name="Luo M."/>
            <person name="Machado C.A."/>
            <person name="Makalowski W."/>
            <person name="Marzo M."/>
            <person name="Matsuda M."/>
            <person name="Matzkin L."/>
            <person name="McAllister B."/>
            <person name="McBride C.S."/>
            <person name="McKernan B."/>
            <person name="McKernan K."/>
            <person name="Mendez-Lago M."/>
            <person name="Minx P."/>
            <person name="Mollenhauer M.U."/>
            <person name="Montooth K."/>
            <person name="Mount S.M."/>
            <person name="Mu X."/>
            <person name="Myers E."/>
            <person name="Negre B."/>
            <person name="Newfeld S."/>
            <person name="Nielsen R."/>
            <person name="Noor M.A."/>
            <person name="O'Grady P."/>
            <person name="Pachter L."/>
            <person name="Papaceit M."/>
            <person name="Parisi M.J."/>
            <person name="Parisi M."/>
            <person name="Parts L."/>
            <person name="Pedersen J.S."/>
            <person name="Pesole G."/>
            <person name="Phillippy A.M."/>
            <person name="Ponting C.P."/>
            <person name="Pop M."/>
            <person name="Porcelli D."/>
            <person name="Powell J.R."/>
            <person name="Prohaska S."/>
            <person name="Pruitt K."/>
            <person name="Puig M."/>
            <person name="Quesneville H."/>
            <person name="Ram K.R."/>
            <person name="Rand D."/>
            <person name="Rasmussen M.D."/>
            <person name="Reed L.K."/>
            <person name="Reenan R."/>
            <person name="Reily A."/>
            <person name="Remington K.A."/>
            <person name="Rieger T.T."/>
            <person name="Ritchie M.G."/>
            <person name="Robin C."/>
            <person name="Rogers Y.H."/>
            <person name="Rohde C."/>
            <person name="Rozas J."/>
            <person name="Rubenfield M.J."/>
            <person name="Ruiz A."/>
            <person name="Russo S."/>
            <person name="Salzberg S.L."/>
            <person name="Sanchez-Gracia A."/>
            <person name="Saranga D.J."/>
            <person name="Sato H."/>
            <person name="Schaeffer S.W."/>
            <person name="Schatz M.C."/>
            <person name="Schlenke T."/>
            <person name="Schwartz R."/>
            <person name="Segarra C."/>
            <person name="Singh R.S."/>
            <person name="Sirot L."/>
            <person name="Sirota M."/>
            <person name="Sisneros N.B."/>
            <person name="Smith C.D."/>
            <person name="Smith T.F."/>
            <person name="Spieth J."/>
            <person name="Stage D.E."/>
            <person name="Stark A."/>
            <person name="Stephan W."/>
            <person name="Strausberg R.L."/>
            <person name="Strempel S."/>
            <person name="Sturgill D."/>
            <person name="Sutton G."/>
            <person name="Sutton G.G."/>
            <person name="Tao W."/>
            <person name="Teichmann S."/>
            <person name="Tobari Y.N."/>
            <person name="Tomimura Y."/>
            <person name="Tsolas J.M."/>
            <person name="Valente V.L."/>
            <person name="Venter E."/>
            <person name="Venter J.C."/>
            <person name="Vicario S."/>
            <person name="Vieira F.G."/>
            <person name="Vilella A.J."/>
            <person name="Villasante A."/>
            <person name="Walenz B."/>
            <person name="Wang J."/>
            <person name="Wasserman M."/>
            <person name="Watts T."/>
            <person name="Wilson D."/>
            <person name="Wilson R.K."/>
            <person name="Wing R.A."/>
            <person name="Wolfner M.F."/>
            <person name="Wong A."/>
            <person name="Wong G.K."/>
            <person name="Wu C.I."/>
            <person name="Wu G."/>
            <person name="Yamamoto D."/>
            <person name="Yang H.P."/>
            <person name="Yang S.P."/>
            <person name="Yorke J.A."/>
            <person name="Yoshida K."/>
            <person name="Zdobnov E."/>
            <person name="Zhang P."/>
            <person name="Zhang Y."/>
            <person name="Zimin A.V."/>
            <person name="Baldwin J."/>
            <person name="Abdouelleil A."/>
            <person name="Abdulkadir J."/>
            <person name="Abebe A."/>
            <person name="Abera B."/>
            <person name="Abreu J."/>
            <person name="Acer S.C."/>
            <person name="Aftuck L."/>
            <person name="Alexander A."/>
            <person name="An P."/>
            <person name="Anderson E."/>
            <person name="Anderson S."/>
            <person name="Arachi H."/>
            <person name="Azer M."/>
            <person name="Bachantsang P."/>
            <person name="Barry A."/>
            <person name="Bayul T."/>
            <person name="Berlin A."/>
            <person name="Bessette D."/>
            <person name="Bloom T."/>
            <person name="Blye J."/>
            <person name="Boguslavskiy L."/>
            <person name="Bonnet C."/>
            <person name="Boukhgalter B."/>
            <person name="Bourzgui I."/>
            <person name="Brown A."/>
            <person name="Cahill P."/>
            <person name="Channer S."/>
            <person name="Cheshatsang Y."/>
            <person name="Chuda L."/>
            <person name="Citroen M."/>
            <person name="Collymore A."/>
            <person name="Cooke P."/>
            <person name="Costello M."/>
            <person name="D'Aco K."/>
            <person name="Daza R."/>
            <person name="De Haan G."/>
            <person name="DeGray S."/>
            <person name="DeMaso C."/>
            <person name="Dhargay N."/>
            <person name="Dooley K."/>
            <person name="Dooley E."/>
            <person name="Doricent M."/>
            <person name="Dorje P."/>
            <person name="Dorjee K."/>
            <person name="Dupes A."/>
            <person name="Elong R."/>
            <person name="Falk J."/>
            <person name="Farina A."/>
            <person name="Faro S."/>
            <person name="Ferguson D."/>
            <person name="Fisher S."/>
            <person name="Foley C.D."/>
            <person name="Franke A."/>
            <person name="Friedrich D."/>
            <person name="Gadbois L."/>
            <person name="Gearin G."/>
            <person name="Gearin C.R."/>
            <person name="Giannoukos G."/>
            <person name="Goode T."/>
            <person name="Graham J."/>
            <person name="Grandbois E."/>
            <person name="Grewal S."/>
            <person name="Gyaltsen K."/>
            <person name="Hafez N."/>
            <person name="Hagos B."/>
            <person name="Hall J."/>
            <person name="Henson C."/>
            <person name="Hollinger A."/>
            <person name="Honan T."/>
            <person name="Huard M.D."/>
            <person name="Hughes L."/>
            <person name="Hurhula B."/>
            <person name="Husby M.E."/>
            <person name="Kamat A."/>
            <person name="Kanga B."/>
            <person name="Kashin S."/>
            <person name="Khazanovich D."/>
            <person name="Kisner P."/>
            <person name="Lance K."/>
            <person name="Lara M."/>
            <person name="Lee W."/>
            <person name="Lennon N."/>
            <person name="Letendre F."/>
            <person name="LeVine R."/>
            <person name="Lipovsky A."/>
            <person name="Liu X."/>
            <person name="Liu J."/>
            <person name="Liu S."/>
            <person name="Lokyitsang T."/>
            <person name="Lokyitsang Y."/>
            <person name="Lubonja R."/>
            <person name="Lui A."/>
            <person name="MacDonald P."/>
            <person name="Magnisalis V."/>
            <person name="Maru K."/>
            <person name="Matthews C."/>
            <person name="McCusker W."/>
            <person name="McDonough S."/>
            <person name="Mehta T."/>
            <person name="Meldrim J."/>
            <person name="Meneus L."/>
            <person name="Mihai O."/>
            <person name="Mihalev A."/>
            <person name="Mihova T."/>
            <person name="Mittelman R."/>
            <person name="Mlenga V."/>
            <person name="Montmayeur A."/>
            <person name="Mulrain L."/>
            <person name="Navidi A."/>
            <person name="Naylor J."/>
            <person name="Negash T."/>
            <person name="Nguyen T."/>
            <person name="Nguyen N."/>
            <person name="Nicol R."/>
            <person name="Norbu C."/>
            <person name="Norbu N."/>
            <person name="Novod N."/>
            <person name="O'Neill B."/>
            <person name="Osman S."/>
            <person name="Markiewicz E."/>
            <person name="Oyono O.L."/>
            <person name="Patti C."/>
            <person name="Phunkhang P."/>
            <person name="Pierre F."/>
            <person name="Priest M."/>
            <person name="Raghuraman S."/>
            <person name="Rege F."/>
            <person name="Reyes R."/>
            <person name="Rise C."/>
            <person name="Rogov P."/>
            <person name="Ross K."/>
            <person name="Ryan E."/>
            <person name="Settipalli S."/>
            <person name="Shea T."/>
            <person name="Sherpa N."/>
            <person name="Shi L."/>
            <person name="Shih D."/>
            <person name="Sparrow T."/>
            <person name="Spaulding J."/>
            <person name="Stalker J."/>
            <person name="Stange-Thomann N."/>
            <person name="Stavropoulos S."/>
            <person name="Stone C."/>
            <person name="Strader C."/>
            <person name="Tesfaye S."/>
            <person name="Thomson T."/>
            <person name="Thoulutsang Y."/>
            <person name="Thoulutsang D."/>
            <person name="Topham K."/>
            <person name="Topping I."/>
            <person name="Tsamla T."/>
            <person name="Vassiliev H."/>
            <person name="Vo A."/>
            <person name="Wangchuk T."/>
            <person name="Wangdi T."/>
            <person name="Weiand M."/>
            <person name="Wilkinson J."/>
            <person name="Wilson A."/>
            <person name="Yadav S."/>
            <person name="Young G."/>
            <person name="Yu Q."/>
            <person name="Zembek L."/>
            <person name="Zhong D."/>
            <person name="Zimmer A."/>
            <person name="Zwirko Z."/>
            <person name="Jaffe D.B."/>
            <person name="Alvarez P."/>
            <person name="Brockman W."/>
            <person name="Butler J."/>
            <person name="Chin C."/>
            <person name="Gnerre S."/>
            <person name="Grabherr M."/>
            <person name="Kleber M."/>
            <person name="Mauceli E."/>
            <person name="MacCallum I."/>
        </authorList>
    </citation>
    <scope>NUCLEOTIDE SEQUENCE [LARGE SCALE GENOMIC DNA]</scope>
    <source>
        <strain evidence="2">Tai18E2 / Tucson 14021-0261.01</strain>
    </source>
</reference>